<dbReference type="SUPFAM" id="SSF81383">
    <property type="entry name" value="F-box domain"/>
    <property type="match status" value="1"/>
</dbReference>
<name>Q8K020_MOUSE</name>
<feature type="domain" description="F-box" evidence="1">
    <location>
        <begin position="1"/>
        <end position="47"/>
    </location>
</feature>
<evidence type="ECO:0000313" key="2">
    <source>
        <dbReference type="EMBL" id="AAH34290.1"/>
    </source>
</evidence>
<dbReference type="EMBL" id="BC034290">
    <property type="protein sequence ID" value="AAH34290.1"/>
    <property type="molecule type" value="mRNA"/>
</dbReference>
<evidence type="ECO:0000313" key="3">
    <source>
        <dbReference type="MGI" id="MGI:2443262"/>
    </source>
</evidence>
<dbReference type="Gene3D" id="1.20.1280.50">
    <property type="match status" value="1"/>
</dbReference>
<dbReference type="MGI" id="MGI:2443262">
    <property type="gene designation" value="Fbxl9"/>
</dbReference>
<dbReference type="AlphaFoldDB" id="Q8K020"/>
<sequence>MADSLPLEMLTYILSFLPLSDQKEASLVSRTWYCAAQNALREVRPHLVHSYLFLYSPSHGPAYLSSVYPSLYTYTFILLVSGCRAWSAQVNRTSSS</sequence>
<accession>Q8K020</accession>
<organism evidence="2">
    <name type="scientific">Mus musculus</name>
    <name type="common">Mouse</name>
    <dbReference type="NCBI Taxonomy" id="10090"/>
    <lineage>
        <taxon>Eukaryota</taxon>
        <taxon>Metazoa</taxon>
        <taxon>Chordata</taxon>
        <taxon>Craniata</taxon>
        <taxon>Vertebrata</taxon>
        <taxon>Euteleostomi</taxon>
        <taxon>Mammalia</taxon>
        <taxon>Eutheria</taxon>
        <taxon>Euarchontoglires</taxon>
        <taxon>Glires</taxon>
        <taxon>Rodentia</taxon>
        <taxon>Myomorpha</taxon>
        <taxon>Muroidea</taxon>
        <taxon>Muridae</taxon>
        <taxon>Murinae</taxon>
        <taxon>Mus</taxon>
        <taxon>Mus</taxon>
    </lineage>
</organism>
<dbReference type="PROSITE" id="PS50181">
    <property type="entry name" value="FBOX"/>
    <property type="match status" value="1"/>
</dbReference>
<dbReference type="InterPro" id="IPR001810">
    <property type="entry name" value="F-box_dom"/>
</dbReference>
<dbReference type="AGR" id="MGI:2443262"/>
<dbReference type="Pfam" id="PF12937">
    <property type="entry name" value="F-box-like"/>
    <property type="match status" value="1"/>
</dbReference>
<evidence type="ECO:0000259" key="1">
    <source>
        <dbReference type="PROSITE" id="PS50181"/>
    </source>
</evidence>
<dbReference type="UCSC" id="uc009ncr.1">
    <property type="organism name" value="mouse"/>
</dbReference>
<dbReference type="FunFam" id="1.20.1280.50:FF:000103">
    <property type="entry name" value="Leucine rich repeat containing 29"/>
    <property type="match status" value="1"/>
</dbReference>
<protein>
    <submittedName>
        <fullName evidence="2">Leucine rich repeat containing 29</fullName>
    </submittedName>
</protein>
<proteinExistence type="evidence at transcript level"/>
<dbReference type="CDD" id="cd09917">
    <property type="entry name" value="F-box_SF"/>
    <property type="match status" value="1"/>
</dbReference>
<reference evidence="2" key="1">
    <citation type="journal article" date="2004" name="Genome Res.">
        <title>The status, quality, and expansion of the NIH full-length cDNA project: the Mammalian Gene Collection (MGC).</title>
        <authorList>
            <consortium name="The MGC Project Team"/>
            <person name="Gerhard D.S."/>
            <person name="Wagner L."/>
            <person name="Feingold E.A."/>
            <person name="Shenmen C.M."/>
            <person name="Grouse L.H."/>
            <person name="Schuler G."/>
            <person name="Klein S.L."/>
            <person name="Old S."/>
            <person name="Rasooly R."/>
            <person name="Good P."/>
            <person name="Guyer M."/>
            <person name="Peck A.M."/>
            <person name="Derge J.G."/>
            <person name="Lipman D."/>
            <person name="Collins F.S."/>
            <person name="Jang W."/>
            <person name="Sherry S."/>
            <person name="Feolo M."/>
            <person name="Misquitta L."/>
            <person name="Lee E."/>
            <person name="Rotmistrovsky K."/>
            <person name="Greenhut S.F."/>
            <person name="Schaefer C.F."/>
            <person name="Buetow K."/>
            <person name="Bonner T.I."/>
            <person name="Haussler D."/>
            <person name="Kent J."/>
            <person name="Kiekhaus M."/>
            <person name="Furey T."/>
            <person name="Brent M."/>
            <person name="Prange C."/>
            <person name="Schreiber K."/>
            <person name="Shapiro N."/>
            <person name="Bhat N.K."/>
            <person name="Hopkins R.F."/>
            <person name="Hsie F."/>
            <person name="Driscoll T."/>
            <person name="Soares M.B."/>
            <person name="Casavant T.L."/>
            <person name="Scheetz T.E."/>
            <person name="Brown-stein M.J."/>
            <person name="Usdin T.B."/>
            <person name="Toshiyuki S."/>
            <person name="Carninci P."/>
            <person name="Piao Y."/>
            <person name="Dudekula D.B."/>
            <person name="Ko M.S."/>
            <person name="Kawakami K."/>
            <person name="Suzuki Y."/>
            <person name="Sugano S."/>
            <person name="Gruber C.E."/>
            <person name="Smith M.R."/>
            <person name="Simmons B."/>
            <person name="Moore T."/>
            <person name="Waterman R."/>
            <person name="Johnson S.L."/>
            <person name="Ruan Y."/>
            <person name="Wei C.L."/>
            <person name="Mathavan S."/>
            <person name="Gunaratne P.H."/>
            <person name="Wu J."/>
            <person name="Garcia A.M."/>
            <person name="Hulyk S.W."/>
            <person name="Fuh E."/>
            <person name="Yuan Y."/>
            <person name="Sneed A."/>
            <person name="Kowis C."/>
            <person name="Hodgson A."/>
            <person name="Muzny D.M."/>
            <person name="McPherson J."/>
            <person name="Gibbs R.A."/>
            <person name="Fahey J."/>
            <person name="Helton E."/>
            <person name="Ketteman M."/>
            <person name="Madan A."/>
            <person name="Rodrigues S."/>
            <person name="Sanchez A."/>
            <person name="Whiting M."/>
            <person name="Madari A."/>
            <person name="Young A.C."/>
            <person name="Wetherby K.D."/>
            <person name="Granite S.J."/>
            <person name="Kwong P.N."/>
            <person name="Brinkley C.P."/>
            <person name="Pearson R.L."/>
            <person name="Bouffard G.G."/>
            <person name="Blakesly R.W."/>
            <person name="Green E.D."/>
            <person name="Dickson M.C."/>
            <person name="Rodriguez A.C."/>
            <person name="Grimwood J."/>
            <person name="Schmutz J."/>
            <person name="Myers R.M."/>
            <person name="Butterfield Y.S."/>
            <person name="Griffith M."/>
            <person name="Griffith O.L."/>
            <person name="Krzywinski M.I."/>
            <person name="Liao N."/>
            <person name="Morin R."/>
            <person name="Morrin R."/>
            <person name="Palmquist D."/>
            <person name="Petrescu A.S."/>
            <person name="Skalska U."/>
            <person name="Smailus D.E."/>
            <person name="Stott J.M."/>
            <person name="Schnerch A."/>
            <person name="Schein J.E."/>
            <person name="Jones S.J."/>
            <person name="Holt R.A."/>
            <person name="Baross A."/>
            <person name="Marra M.A."/>
            <person name="Clifton S."/>
            <person name="Makowski K.A."/>
            <person name="Bosak S."/>
            <person name="Malek J."/>
        </authorList>
    </citation>
    <scope>NUCLEOTIDE SEQUENCE [LARGE SCALE MRNA]</scope>
    <source>
        <strain evidence="2">Mix FVB/N</strain>
        <tissue evidence="2">Mammary tumor. WAP-TGF alpha model. 7 months old</tissue>
    </source>
</reference>
<gene>
    <name evidence="3" type="primary">Fbxl9</name>
    <name evidence="2" type="synonym">Lrrc29</name>
</gene>
<dbReference type="InterPro" id="IPR036047">
    <property type="entry name" value="F-box-like_dom_sf"/>
</dbReference>